<evidence type="ECO:0000256" key="1">
    <source>
        <dbReference type="SAM" id="Phobius"/>
    </source>
</evidence>
<dbReference type="AlphaFoldDB" id="A0A0H2RFS0"/>
<dbReference type="EMBL" id="KQ086018">
    <property type="protein sequence ID" value="KLO10720.1"/>
    <property type="molecule type" value="Genomic_DNA"/>
</dbReference>
<proteinExistence type="predicted"/>
<keyword evidence="1" id="KW-0812">Transmembrane</keyword>
<reference evidence="2 3" key="1">
    <citation type="submission" date="2015-04" db="EMBL/GenBank/DDBJ databases">
        <title>Complete genome sequence of Schizopora paradoxa KUC8140, a cosmopolitan wood degrader in East Asia.</title>
        <authorList>
            <consortium name="DOE Joint Genome Institute"/>
            <person name="Min B."/>
            <person name="Park H."/>
            <person name="Jang Y."/>
            <person name="Kim J.-J."/>
            <person name="Kim K.H."/>
            <person name="Pangilinan J."/>
            <person name="Lipzen A."/>
            <person name="Riley R."/>
            <person name="Grigoriev I.V."/>
            <person name="Spatafora J.W."/>
            <person name="Choi I.-G."/>
        </authorList>
    </citation>
    <scope>NUCLEOTIDE SEQUENCE [LARGE SCALE GENOMIC DNA]</scope>
    <source>
        <strain evidence="2 3">KUC8140</strain>
    </source>
</reference>
<keyword evidence="1" id="KW-1133">Transmembrane helix</keyword>
<sequence length="502" mass="56334">MNNSLTSTGTNPPFVWVSSSTTRGTFQIFSLCASTTVICIWSAVHRDIPPRRLTGSRSYALQATWVFYALFLPEFVFVYALKQFLDARRLVDRFNKHSDAKCKTRWFLFWRKCENKKDSGLEDKESLINHKSKTNGSTPPTLVHAFYALMGGYVFDVDVSTSDTQPESRNNERIRATIELAGIQFLMKHDPDIIPIPPVTSITDRSKSNGLNKALLIAQLTWFCTSCISRLISRLPLTLLEVVTAAHGLCTLATYAAWWHKPLNVEEPTVVMGERAREACAFLTMVHNEKIKPLKEEARSASTADRDTNFQANLALALRAANRYAISDEELENLSREFLVVSPPTETESTIKTALNLLDQLLSASSLSGSGRFSSTVSAVWTSLTSVYGLVHLFGWNAQFPTMVERILWRIATVAICSCGACFSVSALYAAFLDDAAKLHNTLKPFLVFVKYFFCISAVIIIPPFYLLSTLYILVESIRQLFYLPPEAFVVASWSNYFPHFS</sequence>
<organism evidence="2 3">
    <name type="scientific">Schizopora paradoxa</name>
    <dbReference type="NCBI Taxonomy" id="27342"/>
    <lineage>
        <taxon>Eukaryota</taxon>
        <taxon>Fungi</taxon>
        <taxon>Dikarya</taxon>
        <taxon>Basidiomycota</taxon>
        <taxon>Agaricomycotina</taxon>
        <taxon>Agaricomycetes</taxon>
        <taxon>Hymenochaetales</taxon>
        <taxon>Schizoporaceae</taxon>
        <taxon>Schizopora</taxon>
    </lineage>
</organism>
<feature type="transmembrane region" description="Helical" evidence="1">
    <location>
        <begin position="407"/>
        <end position="429"/>
    </location>
</feature>
<gene>
    <name evidence="2" type="ORF">SCHPADRAFT_930341</name>
</gene>
<protein>
    <submittedName>
        <fullName evidence="2">Uncharacterized protein</fullName>
    </submittedName>
</protein>
<feature type="transmembrane region" description="Helical" evidence="1">
    <location>
        <begin position="26"/>
        <end position="44"/>
    </location>
</feature>
<keyword evidence="1" id="KW-0472">Membrane</keyword>
<dbReference type="Proteomes" id="UP000053477">
    <property type="component" value="Unassembled WGS sequence"/>
</dbReference>
<feature type="transmembrane region" description="Helical" evidence="1">
    <location>
        <begin position="449"/>
        <end position="475"/>
    </location>
</feature>
<dbReference type="PANTHER" id="PTHR35043:SF7">
    <property type="entry name" value="TRANSCRIPTION FACTOR DOMAIN-CONTAINING PROTEIN"/>
    <property type="match status" value="1"/>
</dbReference>
<evidence type="ECO:0000313" key="3">
    <source>
        <dbReference type="Proteomes" id="UP000053477"/>
    </source>
</evidence>
<dbReference type="InParanoid" id="A0A0H2RFS0"/>
<dbReference type="STRING" id="27342.A0A0H2RFS0"/>
<feature type="transmembrane region" description="Helical" evidence="1">
    <location>
        <begin position="65"/>
        <end position="85"/>
    </location>
</feature>
<keyword evidence="3" id="KW-1185">Reference proteome</keyword>
<dbReference type="OrthoDB" id="9451547at2759"/>
<evidence type="ECO:0000313" key="2">
    <source>
        <dbReference type="EMBL" id="KLO10720.1"/>
    </source>
</evidence>
<feature type="transmembrane region" description="Helical" evidence="1">
    <location>
        <begin position="373"/>
        <end position="395"/>
    </location>
</feature>
<accession>A0A0H2RFS0</accession>
<dbReference type="PANTHER" id="PTHR35043">
    <property type="entry name" value="TRANSCRIPTION FACTOR DOMAIN-CONTAINING PROTEIN"/>
    <property type="match status" value="1"/>
</dbReference>
<name>A0A0H2RFS0_9AGAM</name>